<dbReference type="RefSeq" id="WP_227732490.1">
    <property type="nucleotide sequence ID" value="NZ_JAJEPV010000006.1"/>
</dbReference>
<gene>
    <name evidence="1" type="ORF">LKD75_03325</name>
</gene>
<proteinExistence type="predicted"/>
<keyword evidence="2" id="KW-1185">Reference proteome</keyword>
<sequence length="164" mass="19933">MHKFIEIPIYALDKSTLRVRYEKYVDTLRREVFPDIIEETFQRCLEIETYPKRVWEYNHIVGYVVIGYEFGDISFKLYLPTPQKQRYMWRTSKKTFLYDVHSNGTHFRVNESMCNEDIQYEIADMLDSIIKEQVPKKYYVDRQAFDNINSKIDYLKIINEVDNK</sequence>
<dbReference type="Proteomes" id="UP001197795">
    <property type="component" value="Unassembled WGS sequence"/>
</dbReference>
<protein>
    <submittedName>
        <fullName evidence="1">Uncharacterized protein</fullName>
    </submittedName>
</protein>
<reference evidence="1 2" key="1">
    <citation type="submission" date="2021-10" db="EMBL/GenBank/DDBJ databases">
        <title>Anaerobic single-cell dispensing facilitates the cultivation of human gut bacteria.</title>
        <authorList>
            <person name="Afrizal A."/>
        </authorList>
    </citation>
    <scope>NUCLEOTIDE SEQUENCE [LARGE SCALE GENOMIC DNA]</scope>
    <source>
        <strain evidence="1 2">CLA-AA-H273</strain>
    </source>
</reference>
<accession>A0AAE3D5P5</accession>
<organism evidence="1 2">
    <name type="scientific">Waltera acetigignens</name>
    <dbReference type="NCBI Taxonomy" id="2981769"/>
    <lineage>
        <taxon>Bacteria</taxon>
        <taxon>Bacillati</taxon>
        <taxon>Bacillota</taxon>
        <taxon>Clostridia</taxon>
        <taxon>Lachnospirales</taxon>
        <taxon>Lachnospiraceae</taxon>
        <taxon>Waltera</taxon>
    </lineage>
</organism>
<name>A0AAE3D5P5_9FIRM</name>
<dbReference type="AlphaFoldDB" id="A0AAE3D5P5"/>
<evidence type="ECO:0000313" key="2">
    <source>
        <dbReference type="Proteomes" id="UP001197795"/>
    </source>
</evidence>
<evidence type="ECO:0000313" key="1">
    <source>
        <dbReference type="EMBL" id="MCC2118633.1"/>
    </source>
</evidence>
<comment type="caution">
    <text evidence="1">The sequence shown here is derived from an EMBL/GenBank/DDBJ whole genome shotgun (WGS) entry which is preliminary data.</text>
</comment>
<dbReference type="EMBL" id="JAJEPV010000006">
    <property type="protein sequence ID" value="MCC2118633.1"/>
    <property type="molecule type" value="Genomic_DNA"/>
</dbReference>